<sequence>MATNIVQIDYLLDHVYPCDLQILHDGVESRTFHSNGNHLPTEILFPFTKKHPDIGGISGFICPRLDVTKSRFATCRVQIVLITYFTSLNSKWRYQAGQEEELEFASHRHFYCRPKVPDPNRILLIRDKKLFVVVVGHPEKVGVLSLSMVWGTFSGGTYKMGITYISRQGSLGRFCVKEQDVKDVHEGNLNCVDKIDSLITAFSILTTPPKYWEEFYVEDLDTQKDNFTINITLVNDIDPFNPFDRSRPYTFEHLAQAVFRKANATLLSAVSGRFQHSRIGLEYIAYHHVDSTTVHLKFLGFQFLTCYSESYLSFRFYVDPFQPDLWTALGICLFVITAIVWAYVRFAKVKIVSFPPWLFVLSTLLEEAHPVPMKIDKLIIFRYVFGIWSLMSVILTNCYNGLMISKLNYVIPETFADLLCQDGAIHSSSYYNLSDFLLNWRENLKFNLVLRYWDGVKNYEYFHNTSFVGFQDRHDSSNCYRLLSTPFKLPHQDVIEFKFLTYLPNEVNSYSLSKQTGFEWVPLLEWPHLAQLLQLLNPRHAHFPKGIDYSRKDLNVTYMQRKTETEIIDCSRKAVFIAQLDDLQFEYDFLTLNYHGNEFHKGKEIQDPRPKGLVFYNADLSKVPKYYVSLIETGIYARIDQELEQRAVLDRKAAITQSKDDSSFSLGLNGGVVTIFVLYGFALAGSLL</sequence>
<protein>
    <submittedName>
        <fullName evidence="2">Uncharacterized protein</fullName>
    </submittedName>
</protein>
<name>A0A226DM03_FOLCA</name>
<evidence type="ECO:0000313" key="2">
    <source>
        <dbReference type="EMBL" id="OXA46150.1"/>
    </source>
</evidence>
<keyword evidence="1" id="KW-0472">Membrane</keyword>
<organism evidence="2 3">
    <name type="scientific">Folsomia candida</name>
    <name type="common">Springtail</name>
    <dbReference type="NCBI Taxonomy" id="158441"/>
    <lineage>
        <taxon>Eukaryota</taxon>
        <taxon>Metazoa</taxon>
        <taxon>Ecdysozoa</taxon>
        <taxon>Arthropoda</taxon>
        <taxon>Hexapoda</taxon>
        <taxon>Collembola</taxon>
        <taxon>Entomobryomorpha</taxon>
        <taxon>Isotomoidea</taxon>
        <taxon>Isotomidae</taxon>
        <taxon>Proisotominae</taxon>
        <taxon>Folsomia</taxon>
    </lineage>
</organism>
<feature type="transmembrane region" description="Helical" evidence="1">
    <location>
        <begin position="380"/>
        <end position="399"/>
    </location>
</feature>
<dbReference type="AlphaFoldDB" id="A0A226DM03"/>
<feature type="transmembrane region" description="Helical" evidence="1">
    <location>
        <begin position="666"/>
        <end position="687"/>
    </location>
</feature>
<proteinExistence type="predicted"/>
<reference evidence="2 3" key="1">
    <citation type="submission" date="2015-12" db="EMBL/GenBank/DDBJ databases">
        <title>The genome of Folsomia candida.</title>
        <authorList>
            <person name="Faddeeva A."/>
            <person name="Derks M.F."/>
            <person name="Anvar Y."/>
            <person name="Smit S."/>
            <person name="Van Straalen N."/>
            <person name="Roelofs D."/>
        </authorList>
    </citation>
    <scope>NUCLEOTIDE SEQUENCE [LARGE SCALE GENOMIC DNA]</scope>
    <source>
        <strain evidence="2 3">VU population</strain>
        <tissue evidence="2">Whole body</tissue>
    </source>
</reference>
<keyword evidence="1" id="KW-0812">Transmembrane</keyword>
<dbReference type="EMBL" id="LNIX01000016">
    <property type="protein sequence ID" value="OXA46150.1"/>
    <property type="molecule type" value="Genomic_DNA"/>
</dbReference>
<evidence type="ECO:0000313" key="3">
    <source>
        <dbReference type="Proteomes" id="UP000198287"/>
    </source>
</evidence>
<keyword evidence="3" id="KW-1185">Reference proteome</keyword>
<gene>
    <name evidence="2" type="ORF">Fcan01_19030</name>
</gene>
<keyword evidence="1" id="KW-1133">Transmembrane helix</keyword>
<comment type="caution">
    <text evidence="2">The sequence shown here is derived from an EMBL/GenBank/DDBJ whole genome shotgun (WGS) entry which is preliminary data.</text>
</comment>
<dbReference type="Proteomes" id="UP000198287">
    <property type="component" value="Unassembled WGS sequence"/>
</dbReference>
<feature type="transmembrane region" description="Helical" evidence="1">
    <location>
        <begin position="325"/>
        <end position="344"/>
    </location>
</feature>
<dbReference type="OrthoDB" id="8299140at2759"/>
<accession>A0A226DM03</accession>
<dbReference type="Gene3D" id="1.10.287.70">
    <property type="match status" value="1"/>
</dbReference>
<evidence type="ECO:0000256" key="1">
    <source>
        <dbReference type="SAM" id="Phobius"/>
    </source>
</evidence>